<comment type="caution">
    <text evidence="4">The sequence shown here is derived from an EMBL/GenBank/DDBJ whole genome shotgun (WGS) entry which is preliminary data.</text>
</comment>
<dbReference type="CDD" id="cd00091">
    <property type="entry name" value="NUC"/>
    <property type="match status" value="1"/>
</dbReference>
<feature type="compositionally biased region" description="Pro residues" evidence="1">
    <location>
        <begin position="99"/>
        <end position="116"/>
    </location>
</feature>
<evidence type="ECO:0000259" key="2">
    <source>
        <dbReference type="SMART" id="SM00477"/>
    </source>
</evidence>
<evidence type="ECO:0000313" key="5">
    <source>
        <dbReference type="Proteomes" id="UP000670527"/>
    </source>
</evidence>
<dbReference type="GO" id="GO:0004519">
    <property type="term" value="F:endonuclease activity"/>
    <property type="evidence" value="ECO:0007669"/>
    <property type="project" value="UniProtKB-KW"/>
</dbReference>
<reference evidence="4 5" key="1">
    <citation type="submission" date="2021-03" db="EMBL/GenBank/DDBJ databases">
        <authorList>
            <person name="Kim M.K."/>
        </authorList>
    </citation>
    <scope>NUCLEOTIDE SEQUENCE [LARGE SCALE GENOMIC DNA]</scope>
    <source>
        <strain evidence="4 5">BT507</strain>
    </source>
</reference>
<evidence type="ECO:0000313" key="4">
    <source>
        <dbReference type="EMBL" id="MBO3269374.1"/>
    </source>
</evidence>
<dbReference type="PANTHER" id="PTHR13966:SF5">
    <property type="entry name" value="ENDONUCLEASE G, MITOCHONDRIAL"/>
    <property type="match status" value="1"/>
</dbReference>
<proteinExistence type="predicted"/>
<evidence type="ECO:0000259" key="3">
    <source>
        <dbReference type="SMART" id="SM00892"/>
    </source>
</evidence>
<feature type="domain" description="ENPP1-3/EXOG-like endonuclease/phosphodiesterase" evidence="2">
    <location>
        <begin position="146"/>
        <end position="356"/>
    </location>
</feature>
<name>A0ABS3T6V3_9BACT</name>
<evidence type="ECO:0000256" key="1">
    <source>
        <dbReference type="SAM" id="MobiDB-lite"/>
    </source>
</evidence>
<keyword evidence="4" id="KW-0255">Endonuclease</keyword>
<dbReference type="InterPro" id="IPR040255">
    <property type="entry name" value="Non-specific_endonuclease"/>
</dbReference>
<dbReference type="PANTHER" id="PTHR13966">
    <property type="entry name" value="ENDONUCLEASE RELATED"/>
    <property type="match status" value="1"/>
</dbReference>
<dbReference type="SMART" id="SM00892">
    <property type="entry name" value="Endonuclease_NS"/>
    <property type="match status" value="1"/>
</dbReference>
<accession>A0ABS3T6V3</accession>
<dbReference type="InterPro" id="IPR020821">
    <property type="entry name" value="ENPP1-3/EXOG-like_nuc-like"/>
</dbReference>
<dbReference type="SMART" id="SM00477">
    <property type="entry name" value="NUC"/>
    <property type="match status" value="1"/>
</dbReference>
<dbReference type="Gene3D" id="3.40.570.10">
    <property type="entry name" value="Extracellular Endonuclease, subunit A"/>
    <property type="match status" value="1"/>
</dbReference>
<keyword evidence="4" id="KW-0378">Hydrolase</keyword>
<organism evidence="4 5">
    <name type="scientific">Hymenobacter defluvii</name>
    <dbReference type="NCBI Taxonomy" id="2054411"/>
    <lineage>
        <taxon>Bacteria</taxon>
        <taxon>Pseudomonadati</taxon>
        <taxon>Bacteroidota</taxon>
        <taxon>Cytophagia</taxon>
        <taxon>Cytophagales</taxon>
        <taxon>Hymenobacteraceae</taxon>
        <taxon>Hymenobacter</taxon>
    </lineage>
</organism>
<keyword evidence="5" id="KW-1185">Reference proteome</keyword>
<gene>
    <name evidence="4" type="ORF">J4D97_01845</name>
</gene>
<dbReference type="InterPro" id="IPR044925">
    <property type="entry name" value="His-Me_finger_sf"/>
</dbReference>
<dbReference type="InterPro" id="IPR044929">
    <property type="entry name" value="DNA/RNA_non-sp_Endonuclease_sf"/>
</dbReference>
<dbReference type="SUPFAM" id="SSF54060">
    <property type="entry name" value="His-Me finger endonucleases"/>
    <property type="match status" value="1"/>
</dbReference>
<dbReference type="InterPro" id="IPR001604">
    <property type="entry name" value="Endo_G_ENPP1-like_dom"/>
</dbReference>
<dbReference type="Pfam" id="PF01223">
    <property type="entry name" value="Endonuclease_NS"/>
    <property type="match status" value="1"/>
</dbReference>
<dbReference type="Proteomes" id="UP000670527">
    <property type="component" value="Unassembled WGS sequence"/>
</dbReference>
<dbReference type="EMBL" id="JAGETX010000001">
    <property type="protein sequence ID" value="MBO3269374.1"/>
    <property type="molecule type" value="Genomic_DNA"/>
</dbReference>
<feature type="domain" description="DNA/RNA non-specific endonuclease/pyrophosphatase/phosphodiesterase" evidence="3">
    <location>
        <begin position="145"/>
        <end position="356"/>
    </location>
</feature>
<feature type="region of interest" description="Disordered" evidence="1">
    <location>
        <begin position="90"/>
        <end position="133"/>
    </location>
</feature>
<protein>
    <submittedName>
        <fullName evidence="4">DNA/RNA non-specific endonuclease</fullName>
    </submittedName>
</protein>
<sequence>MNFDAPTGVRTIRISSASYGTDPASTWELWLSQDGGRRYARVGQPVRTAGAGLLTTTFTVPQAGPVRLEIRKADTGKGRLNIDDIELLRNGSSASTPAPTSPTPSPTPTPQSPSPSAPTQDPNLLLGNPSGATASLSTPNNYLLVKPQYTLSYNAQRGTPTWVSWHLSKAEMGSAPRQDDFRPDPALPRQFYQVTPKSYSGSGFDKGHNCPSADRTYTLDDNSATFLMTNMIPQAPNNNQRTWSALEEYGRSLVRQGKEIYIVMGSYGRGGVGANGAATTIDQGHVTVPKRVWKVLVVLPEGTDDLRRIAAGQARIIAIDTPNDNSVSPNWGQYRVSVDALEAATGLDLLSALPVAAQTRLQVGVDTGSTR</sequence>
<keyword evidence="4" id="KW-0540">Nuclease</keyword>